<dbReference type="CDD" id="cd06587">
    <property type="entry name" value="VOC"/>
    <property type="match status" value="1"/>
</dbReference>
<evidence type="ECO:0000256" key="1">
    <source>
        <dbReference type="ARBA" id="ARBA00022723"/>
    </source>
</evidence>
<comment type="caution">
    <text evidence="3">The sequence shown here is derived from an EMBL/GenBank/DDBJ whole genome shotgun (WGS) entry which is preliminary data.</text>
</comment>
<feature type="domain" description="VOC" evidence="2">
    <location>
        <begin position="7"/>
        <end position="142"/>
    </location>
</feature>
<organism evidence="3 4">
    <name type="scientific">Fulvimarina endophytica</name>
    <dbReference type="NCBI Taxonomy" id="2293836"/>
    <lineage>
        <taxon>Bacteria</taxon>
        <taxon>Pseudomonadati</taxon>
        <taxon>Pseudomonadota</taxon>
        <taxon>Alphaproteobacteria</taxon>
        <taxon>Hyphomicrobiales</taxon>
        <taxon>Aurantimonadaceae</taxon>
        <taxon>Fulvimarina</taxon>
    </lineage>
</organism>
<evidence type="ECO:0000313" key="3">
    <source>
        <dbReference type="EMBL" id="RFC66343.1"/>
    </source>
</evidence>
<dbReference type="InterPro" id="IPR051785">
    <property type="entry name" value="MMCE/EMCE_epimerase"/>
</dbReference>
<keyword evidence="1" id="KW-0479">Metal-binding</keyword>
<gene>
    <name evidence="3" type="ORF">DYI37_02520</name>
</gene>
<dbReference type="InterPro" id="IPR029068">
    <property type="entry name" value="Glyas_Bleomycin-R_OHBP_Dase"/>
</dbReference>
<proteinExistence type="predicted"/>
<dbReference type="GO" id="GO:0046491">
    <property type="term" value="P:L-methylmalonyl-CoA metabolic process"/>
    <property type="evidence" value="ECO:0007669"/>
    <property type="project" value="TreeGrafter"/>
</dbReference>
<dbReference type="Proteomes" id="UP000264310">
    <property type="component" value="Unassembled WGS sequence"/>
</dbReference>
<dbReference type="Gene3D" id="3.10.180.10">
    <property type="entry name" value="2,3-Dihydroxybiphenyl 1,2-Dioxygenase, domain 1"/>
    <property type="match status" value="2"/>
</dbReference>
<keyword evidence="4" id="KW-1185">Reference proteome</keyword>
<dbReference type="PROSITE" id="PS51819">
    <property type="entry name" value="VOC"/>
    <property type="match status" value="1"/>
</dbReference>
<evidence type="ECO:0000259" key="2">
    <source>
        <dbReference type="PROSITE" id="PS51819"/>
    </source>
</evidence>
<dbReference type="Pfam" id="PF00903">
    <property type="entry name" value="Glyoxalase"/>
    <property type="match status" value="2"/>
</dbReference>
<sequence>MAMSDLRISGIRLVCRDLPRSIRFYHEAFGCVFIGAETADLTNGAEIALGRQRLHLVPARAEGAGGRSPEARDGPPVSNATGFQHLAIVVSNMDDAMRQLERSADWEPISSDGPERLPDASGGATAFKFRDPDGHPLEFLQFPPDAVPERWQDLSAPGPCLGIDHSAITVADVDRAIRFYKGLGFRQGERQRNIGAEQGRMDGLGNYATCDVVALRPPCDHAPHLELLGYVAPRTVEIPVPDGSPFATTLLLTGTGRNPEYLRDPDGHRIERLA</sequence>
<protein>
    <submittedName>
        <fullName evidence="3">Glyoxalase</fullName>
    </submittedName>
</protein>
<reference evidence="3 4" key="1">
    <citation type="submission" date="2018-08" db="EMBL/GenBank/DDBJ databases">
        <title>Fulvimarina sp. 85, whole genome shotgun sequence.</title>
        <authorList>
            <person name="Tuo L."/>
        </authorList>
    </citation>
    <scope>NUCLEOTIDE SEQUENCE [LARGE SCALE GENOMIC DNA]</scope>
    <source>
        <strain evidence="3 4">85</strain>
    </source>
</reference>
<dbReference type="PANTHER" id="PTHR43048:SF3">
    <property type="entry name" value="METHYLMALONYL-COA EPIMERASE, MITOCHONDRIAL"/>
    <property type="match status" value="1"/>
</dbReference>
<dbReference type="EMBL" id="QURL01000001">
    <property type="protein sequence ID" value="RFC66343.1"/>
    <property type="molecule type" value="Genomic_DNA"/>
</dbReference>
<dbReference type="GO" id="GO:0046872">
    <property type="term" value="F:metal ion binding"/>
    <property type="evidence" value="ECO:0007669"/>
    <property type="project" value="UniProtKB-KW"/>
</dbReference>
<dbReference type="InterPro" id="IPR004360">
    <property type="entry name" value="Glyas_Fos-R_dOase_dom"/>
</dbReference>
<dbReference type="SUPFAM" id="SSF54593">
    <property type="entry name" value="Glyoxalase/Bleomycin resistance protein/Dihydroxybiphenyl dioxygenase"/>
    <property type="match status" value="2"/>
</dbReference>
<name>A0A371XAT8_9HYPH</name>
<dbReference type="InterPro" id="IPR037523">
    <property type="entry name" value="VOC_core"/>
</dbReference>
<dbReference type="GO" id="GO:0004493">
    <property type="term" value="F:methylmalonyl-CoA epimerase activity"/>
    <property type="evidence" value="ECO:0007669"/>
    <property type="project" value="TreeGrafter"/>
</dbReference>
<dbReference type="AlphaFoldDB" id="A0A371XAT8"/>
<accession>A0A371XAT8</accession>
<dbReference type="PANTHER" id="PTHR43048">
    <property type="entry name" value="METHYLMALONYL-COA EPIMERASE"/>
    <property type="match status" value="1"/>
</dbReference>
<evidence type="ECO:0000313" key="4">
    <source>
        <dbReference type="Proteomes" id="UP000264310"/>
    </source>
</evidence>